<evidence type="ECO:0000256" key="8">
    <source>
        <dbReference type="ARBA" id="ARBA00023274"/>
    </source>
</evidence>
<dbReference type="GO" id="GO:0030942">
    <property type="term" value="F:endoplasmic reticulum signal peptide binding"/>
    <property type="evidence" value="ECO:0007669"/>
    <property type="project" value="InterPro"/>
</dbReference>
<evidence type="ECO:0000256" key="4">
    <source>
        <dbReference type="ARBA" id="ARBA00022490"/>
    </source>
</evidence>
<dbReference type="GO" id="GO:0008312">
    <property type="term" value="F:7S RNA binding"/>
    <property type="evidence" value="ECO:0007669"/>
    <property type="project" value="InterPro"/>
</dbReference>
<keyword evidence="5 10" id="KW-0694">RNA-binding</keyword>
<dbReference type="GO" id="GO:0005047">
    <property type="term" value="F:signal recognition particle binding"/>
    <property type="evidence" value="ECO:0007669"/>
    <property type="project" value="InterPro"/>
</dbReference>
<proteinExistence type="inferred from homology"/>
<dbReference type="PANTHER" id="PTHR12860">
    <property type="entry name" value="SIGNAL RECOGNITION PARTICLE 68 KDA PROTEIN"/>
    <property type="match status" value="1"/>
</dbReference>
<keyword evidence="4 10" id="KW-0963">Cytoplasm</keyword>
<dbReference type="InterPro" id="IPR038253">
    <property type="entry name" value="SRP68_N_sf"/>
</dbReference>
<protein>
    <recommendedName>
        <fullName evidence="9 10">Signal recognition particle subunit SRP68</fullName>
        <shortName evidence="10">SRP68</shortName>
    </recommendedName>
</protein>
<comment type="subcellular location">
    <subcellularLocation>
        <location evidence="1 10">Cytoplasm</location>
    </subcellularLocation>
    <subcellularLocation>
        <location evidence="2">Nucleus</location>
        <location evidence="2">Nucleolus</location>
    </subcellularLocation>
</comment>
<keyword evidence="8 10" id="KW-0687">Ribonucleoprotein</keyword>
<dbReference type="Pfam" id="PF16969">
    <property type="entry name" value="SRP68"/>
    <property type="match status" value="1"/>
</dbReference>
<evidence type="ECO:0000256" key="11">
    <source>
        <dbReference type="SAM" id="MobiDB-lite"/>
    </source>
</evidence>
<gene>
    <name evidence="12" type="ORF">EJ05DRAFT_535420</name>
</gene>
<accession>A0A6A6WH70</accession>
<comment type="function">
    <text evidence="10">Component of the signal recognition particle (SRP) complex, a ribonucleoprotein complex that mediates the cotranslational targeting of secretory and membrane proteins to the endoplasmic reticulum (ER). The SRP complex interacts with the signal sequence in nascent secretory and membrane proteins and directs them to the membrane of the ER.</text>
</comment>
<keyword evidence="7" id="KW-0539">Nucleus</keyword>
<dbReference type="PANTHER" id="PTHR12860:SF0">
    <property type="entry name" value="SIGNAL RECOGNITION PARTICLE SUBUNIT SRP68"/>
    <property type="match status" value="1"/>
</dbReference>
<comment type="similarity">
    <text evidence="3 10">Belongs to the SRP68 family.</text>
</comment>
<evidence type="ECO:0000256" key="3">
    <source>
        <dbReference type="ARBA" id="ARBA00009352"/>
    </source>
</evidence>
<dbReference type="GO" id="GO:0005786">
    <property type="term" value="C:signal recognition particle, endoplasmic reticulum targeting"/>
    <property type="evidence" value="ECO:0007669"/>
    <property type="project" value="UniProtKB-KW"/>
</dbReference>
<dbReference type="InterPro" id="IPR026258">
    <property type="entry name" value="SRP68"/>
</dbReference>
<evidence type="ECO:0000256" key="1">
    <source>
        <dbReference type="ARBA" id="ARBA00004496"/>
    </source>
</evidence>
<feature type="region of interest" description="Disordered" evidence="11">
    <location>
        <begin position="383"/>
        <end position="407"/>
    </location>
</feature>
<keyword evidence="6 10" id="KW-0733">Signal recognition particle</keyword>
<dbReference type="EMBL" id="ML996566">
    <property type="protein sequence ID" value="KAF2762153.1"/>
    <property type="molecule type" value="Genomic_DNA"/>
</dbReference>
<dbReference type="GO" id="GO:0005730">
    <property type="term" value="C:nucleolus"/>
    <property type="evidence" value="ECO:0007669"/>
    <property type="project" value="UniProtKB-SubCell"/>
</dbReference>
<name>A0A6A6WH70_9PEZI</name>
<evidence type="ECO:0000256" key="6">
    <source>
        <dbReference type="ARBA" id="ARBA00023135"/>
    </source>
</evidence>
<sequence length="630" mass="69406">MEITHFVTSQRDNALLIGDYNTYRAQLARRIRTLRKKLGRATPKNVKYSKKAPITAGDVQSNQEFVHLLLLSSERAWAHAMYMKAAHAEDNTEQGITGSTRKHIISRLHKASKIANDLLVLLGDQLTGAVERDRLEAQAYASSLSGAEEFEKQSEGIKDSEASVDRWQPCLHHFATARVIYNALLKSTRDDTYKEVLVGSIDPSIRYAAYSSSIPRTVAVSTVAIKYFPQDRLSGIVPAIEELDPEALVDPSSNTANTAATDVPNTITWRGRKANIIDAAIGQALASVAIAETELSQFLTSATEDTTSREKGGAYDGILIASQDAVDATRHAIEELEKEGVEEGDSRMQNLRVTNLAVNYDLIGWRIGRNRVLIGIDDGASFDSNENQRQPKRPRKDGKQWTVKPEGNGRRLARLRERVVLLDAILQSIDSVKELRGAARDTAFIDELDAKRAYYQALKCLNIAQSHMLLSTPSSARSALALLDRALTLSTQSKSHNASPASSIPRLDPSSTHLETLHSRLSALVIRHRALVHLQTLTSSSATSGRSLRPLVDSLDIYPVGGANLSNLVTYPPKLQPIPVKPLFLDVAFNYIVYPGQGAVKAVEERAEEGKMEVEQDQTPKKRGWFGFGR</sequence>
<dbReference type="OrthoDB" id="10255118at2759"/>
<organism evidence="12 13">
    <name type="scientific">Pseudovirgaria hyperparasitica</name>
    <dbReference type="NCBI Taxonomy" id="470096"/>
    <lineage>
        <taxon>Eukaryota</taxon>
        <taxon>Fungi</taxon>
        <taxon>Dikarya</taxon>
        <taxon>Ascomycota</taxon>
        <taxon>Pezizomycotina</taxon>
        <taxon>Dothideomycetes</taxon>
        <taxon>Dothideomycetes incertae sedis</taxon>
        <taxon>Acrospermales</taxon>
        <taxon>Acrospermaceae</taxon>
        <taxon>Pseudovirgaria</taxon>
    </lineage>
</organism>
<dbReference type="RefSeq" id="XP_033604604.1">
    <property type="nucleotide sequence ID" value="XM_033749249.1"/>
</dbReference>
<dbReference type="GeneID" id="54490303"/>
<dbReference type="InterPro" id="IPR034652">
    <property type="entry name" value="SRP68-RBD"/>
</dbReference>
<dbReference type="AlphaFoldDB" id="A0A6A6WH70"/>
<evidence type="ECO:0000256" key="9">
    <source>
        <dbReference type="ARBA" id="ARBA00029498"/>
    </source>
</evidence>
<dbReference type="GO" id="GO:0006614">
    <property type="term" value="P:SRP-dependent cotranslational protein targeting to membrane"/>
    <property type="evidence" value="ECO:0007669"/>
    <property type="project" value="InterPro"/>
</dbReference>
<dbReference type="Gene3D" id="1.10.3450.40">
    <property type="entry name" value="Signal recognition particle, SRP68 subunit, RNA-binding domain"/>
    <property type="match status" value="1"/>
</dbReference>
<evidence type="ECO:0000256" key="7">
    <source>
        <dbReference type="ARBA" id="ARBA00023242"/>
    </source>
</evidence>
<dbReference type="CDD" id="cd15481">
    <property type="entry name" value="SRP68-RBD"/>
    <property type="match status" value="1"/>
</dbReference>
<reference evidence="12" key="1">
    <citation type="journal article" date="2020" name="Stud. Mycol.">
        <title>101 Dothideomycetes genomes: a test case for predicting lifestyles and emergence of pathogens.</title>
        <authorList>
            <person name="Haridas S."/>
            <person name="Albert R."/>
            <person name="Binder M."/>
            <person name="Bloem J."/>
            <person name="Labutti K."/>
            <person name="Salamov A."/>
            <person name="Andreopoulos B."/>
            <person name="Baker S."/>
            <person name="Barry K."/>
            <person name="Bills G."/>
            <person name="Bluhm B."/>
            <person name="Cannon C."/>
            <person name="Castanera R."/>
            <person name="Culley D."/>
            <person name="Daum C."/>
            <person name="Ezra D."/>
            <person name="Gonzalez J."/>
            <person name="Henrissat B."/>
            <person name="Kuo A."/>
            <person name="Liang C."/>
            <person name="Lipzen A."/>
            <person name="Lutzoni F."/>
            <person name="Magnuson J."/>
            <person name="Mondo S."/>
            <person name="Nolan M."/>
            <person name="Ohm R."/>
            <person name="Pangilinan J."/>
            <person name="Park H.-J."/>
            <person name="Ramirez L."/>
            <person name="Alfaro M."/>
            <person name="Sun H."/>
            <person name="Tritt A."/>
            <person name="Yoshinaga Y."/>
            <person name="Zwiers L.-H."/>
            <person name="Turgeon B."/>
            <person name="Goodwin S."/>
            <person name="Spatafora J."/>
            <person name="Crous P."/>
            <person name="Grigoriev I."/>
        </authorList>
    </citation>
    <scope>NUCLEOTIDE SEQUENCE</scope>
    <source>
        <strain evidence="12">CBS 121739</strain>
    </source>
</reference>
<dbReference type="Proteomes" id="UP000799437">
    <property type="component" value="Unassembled WGS sequence"/>
</dbReference>
<evidence type="ECO:0000256" key="5">
    <source>
        <dbReference type="ARBA" id="ARBA00022884"/>
    </source>
</evidence>
<evidence type="ECO:0000256" key="10">
    <source>
        <dbReference type="PIRNR" id="PIRNR038995"/>
    </source>
</evidence>
<evidence type="ECO:0000313" key="13">
    <source>
        <dbReference type="Proteomes" id="UP000799437"/>
    </source>
</evidence>
<evidence type="ECO:0000256" key="2">
    <source>
        <dbReference type="ARBA" id="ARBA00004604"/>
    </source>
</evidence>
<dbReference type="PIRSF" id="PIRSF038995">
    <property type="entry name" value="SRP68"/>
    <property type="match status" value="1"/>
</dbReference>
<keyword evidence="13" id="KW-1185">Reference proteome</keyword>
<evidence type="ECO:0000313" key="12">
    <source>
        <dbReference type="EMBL" id="KAF2762153.1"/>
    </source>
</evidence>